<dbReference type="Pfam" id="PF07681">
    <property type="entry name" value="DoxX"/>
    <property type="match status" value="1"/>
</dbReference>
<keyword evidence="4 7" id="KW-0812">Transmembrane</keyword>
<feature type="transmembrane region" description="Helical" evidence="7">
    <location>
        <begin position="85"/>
        <end position="103"/>
    </location>
</feature>
<evidence type="ECO:0000256" key="3">
    <source>
        <dbReference type="ARBA" id="ARBA00022475"/>
    </source>
</evidence>
<evidence type="ECO:0000256" key="4">
    <source>
        <dbReference type="ARBA" id="ARBA00022692"/>
    </source>
</evidence>
<dbReference type="PANTHER" id="PTHR33452">
    <property type="entry name" value="OXIDOREDUCTASE CATD-RELATED"/>
    <property type="match status" value="1"/>
</dbReference>
<dbReference type="AlphaFoldDB" id="A0A6M1TF84"/>
<evidence type="ECO:0000256" key="6">
    <source>
        <dbReference type="ARBA" id="ARBA00023136"/>
    </source>
</evidence>
<keyword evidence="3" id="KW-1003">Cell membrane</keyword>
<feature type="transmembrane region" description="Helical" evidence="7">
    <location>
        <begin position="21"/>
        <end position="37"/>
    </location>
</feature>
<evidence type="ECO:0000313" key="9">
    <source>
        <dbReference type="Proteomes" id="UP000479132"/>
    </source>
</evidence>
<dbReference type="PANTHER" id="PTHR33452:SF1">
    <property type="entry name" value="INNER MEMBRANE PROTEIN YPHA-RELATED"/>
    <property type="match status" value="1"/>
</dbReference>
<evidence type="ECO:0000256" key="2">
    <source>
        <dbReference type="ARBA" id="ARBA00006679"/>
    </source>
</evidence>
<keyword evidence="6 7" id="KW-0472">Membrane</keyword>
<evidence type="ECO:0000256" key="5">
    <source>
        <dbReference type="ARBA" id="ARBA00022989"/>
    </source>
</evidence>
<dbReference type="InterPro" id="IPR051907">
    <property type="entry name" value="DoxX-like_oxidoreductase"/>
</dbReference>
<evidence type="ECO:0000256" key="7">
    <source>
        <dbReference type="SAM" id="Phobius"/>
    </source>
</evidence>
<gene>
    <name evidence="8" type="ORF">G3569_10675</name>
</gene>
<evidence type="ECO:0000313" key="8">
    <source>
        <dbReference type="EMBL" id="NGP88822.1"/>
    </source>
</evidence>
<protein>
    <submittedName>
        <fullName evidence="8">DoxX family protein</fullName>
    </submittedName>
</protein>
<evidence type="ECO:0000256" key="1">
    <source>
        <dbReference type="ARBA" id="ARBA00004651"/>
    </source>
</evidence>
<feature type="transmembrane region" description="Helical" evidence="7">
    <location>
        <begin position="57"/>
        <end position="78"/>
    </location>
</feature>
<keyword evidence="5 7" id="KW-1133">Transmembrane helix</keyword>
<feature type="transmembrane region" description="Helical" evidence="7">
    <location>
        <begin position="115"/>
        <end position="135"/>
    </location>
</feature>
<dbReference type="EMBL" id="JAALLS010000012">
    <property type="protein sequence ID" value="NGP88822.1"/>
    <property type="molecule type" value="Genomic_DNA"/>
</dbReference>
<sequence>MLNRLNSSTLSEFVDAKTSAAVLRIFAAFFMLYGHGWGKLMTVFSGDFPSGFDPIGIGPELSMILAALAEGVCAMLIIVGFWTRLAAAILVVNMSVAVFAYHIPAGDGFGGMEAALFYLCVFGVIFLFGPGKYSIDSNA</sequence>
<comment type="subcellular location">
    <subcellularLocation>
        <location evidence="1">Cell membrane</location>
        <topology evidence="1">Multi-pass membrane protein</topology>
    </subcellularLocation>
</comment>
<proteinExistence type="inferred from homology"/>
<reference evidence="8 9" key="1">
    <citation type="submission" date="2020-02" db="EMBL/GenBank/DDBJ databases">
        <title>Aliifodinibius halophilus 2W32, complete genome.</title>
        <authorList>
            <person name="Li Y."/>
            <person name="Wu S."/>
        </authorList>
    </citation>
    <scope>NUCLEOTIDE SEQUENCE [LARGE SCALE GENOMIC DNA]</scope>
    <source>
        <strain evidence="8 9">2W32</strain>
    </source>
</reference>
<dbReference type="RefSeq" id="WP_165268933.1">
    <property type="nucleotide sequence ID" value="NZ_JAALLS010000012.1"/>
</dbReference>
<dbReference type="InterPro" id="IPR032808">
    <property type="entry name" value="DoxX"/>
</dbReference>
<accession>A0A6M1TF84</accession>
<comment type="caution">
    <text evidence="8">The sequence shown here is derived from an EMBL/GenBank/DDBJ whole genome shotgun (WGS) entry which is preliminary data.</text>
</comment>
<comment type="similarity">
    <text evidence="2">Belongs to the DoxX family.</text>
</comment>
<dbReference type="Proteomes" id="UP000479132">
    <property type="component" value="Unassembled WGS sequence"/>
</dbReference>
<dbReference type="GO" id="GO:0005886">
    <property type="term" value="C:plasma membrane"/>
    <property type="evidence" value="ECO:0007669"/>
    <property type="project" value="UniProtKB-SubCell"/>
</dbReference>
<name>A0A6M1TF84_9BACT</name>
<organism evidence="8 9">
    <name type="scientific">Fodinibius halophilus</name>
    <dbReference type="NCBI Taxonomy" id="1736908"/>
    <lineage>
        <taxon>Bacteria</taxon>
        <taxon>Pseudomonadati</taxon>
        <taxon>Balneolota</taxon>
        <taxon>Balneolia</taxon>
        <taxon>Balneolales</taxon>
        <taxon>Balneolaceae</taxon>
        <taxon>Fodinibius</taxon>
    </lineage>
</organism>
<keyword evidence="9" id="KW-1185">Reference proteome</keyword>